<keyword evidence="2" id="KW-1185">Reference proteome</keyword>
<proteinExistence type="predicted"/>
<name>A0AAE9ZZA8_9BACT</name>
<sequence>MLTFSARAQVEPGAEPLEILRIGFSATVFEGINRNDAQASMKVWADTIVAGSGIAIDPELLVLESPAKMVAAIREQRIEGLTLPSDEFWEICQHITPGQITAGTTQGTITEDYLLLVNRTKGIKSLHQLRDQPLRVWKSPRNSIALKWLEAELLENGLGNLDTFFSSIDHNAKMAQTALPVFFGQPGAALVTRAAFDIMCELNPQLGRTLDAIVVSPPLVPSVFFFRRDYHSANLNRMIEMVAHVNDTPTGAQTLELFQQESILPCDITDLQETLTLFERLAELKKRPPAVATTATNP</sequence>
<reference evidence="1" key="1">
    <citation type="submission" date="2023-03" db="EMBL/GenBank/DDBJ databases">
        <title>Lomoglobus Profundus gen. nov., sp. nov., a novel member of the phylum Verrucomicrobia, isolated from deep-marine sediment of South China Sea.</title>
        <authorList>
            <person name="Ahmad T."/>
            <person name="Ishaq S.E."/>
            <person name="Wang F."/>
        </authorList>
    </citation>
    <scope>NUCLEOTIDE SEQUENCE</scope>
    <source>
        <strain evidence="1">LMO-M01</strain>
    </source>
</reference>
<dbReference type="RefSeq" id="WP_330928614.1">
    <property type="nucleotide sequence ID" value="NZ_CP119075.1"/>
</dbReference>
<dbReference type="Pfam" id="PF12974">
    <property type="entry name" value="Phosphonate-bd"/>
    <property type="match status" value="1"/>
</dbReference>
<dbReference type="Proteomes" id="UP001218638">
    <property type="component" value="Chromosome"/>
</dbReference>
<organism evidence="1 2">
    <name type="scientific">Synoicihabitans lomoniglobus</name>
    <dbReference type="NCBI Taxonomy" id="2909285"/>
    <lineage>
        <taxon>Bacteria</taxon>
        <taxon>Pseudomonadati</taxon>
        <taxon>Verrucomicrobiota</taxon>
        <taxon>Opitutia</taxon>
        <taxon>Opitutales</taxon>
        <taxon>Opitutaceae</taxon>
        <taxon>Synoicihabitans</taxon>
    </lineage>
</organism>
<evidence type="ECO:0000313" key="2">
    <source>
        <dbReference type="Proteomes" id="UP001218638"/>
    </source>
</evidence>
<dbReference type="Gene3D" id="3.40.190.10">
    <property type="entry name" value="Periplasmic binding protein-like II"/>
    <property type="match status" value="2"/>
</dbReference>
<evidence type="ECO:0000313" key="1">
    <source>
        <dbReference type="EMBL" id="WED63262.1"/>
    </source>
</evidence>
<protein>
    <submittedName>
        <fullName evidence="1">PhnD/SsuA/transferrin family substrate-binding protein</fullName>
    </submittedName>
</protein>
<accession>A0AAE9ZZA8</accession>
<dbReference type="EMBL" id="CP119075">
    <property type="protein sequence ID" value="WED63262.1"/>
    <property type="molecule type" value="Genomic_DNA"/>
</dbReference>
<dbReference type="KEGG" id="slom:PXH66_13070"/>
<gene>
    <name evidence="1" type="ORF">PXH66_13070</name>
</gene>
<dbReference type="AlphaFoldDB" id="A0AAE9ZZA8"/>